<evidence type="ECO:0000313" key="2">
    <source>
        <dbReference type="EMBL" id="SMO81996.1"/>
    </source>
</evidence>
<dbReference type="SUPFAM" id="SSF53448">
    <property type="entry name" value="Nucleotide-diphospho-sugar transferases"/>
    <property type="match status" value="1"/>
</dbReference>
<accession>A0A521EDI9</accession>
<dbReference type="EMBL" id="FXTQ01000004">
    <property type="protein sequence ID" value="SMO81996.1"/>
    <property type="molecule type" value="Genomic_DNA"/>
</dbReference>
<evidence type="ECO:0000259" key="1">
    <source>
        <dbReference type="Pfam" id="PF00535"/>
    </source>
</evidence>
<dbReference type="PANTHER" id="PTHR43179">
    <property type="entry name" value="RHAMNOSYLTRANSFERASE WBBL"/>
    <property type="match status" value="1"/>
</dbReference>
<dbReference type="AlphaFoldDB" id="A0A521EDI9"/>
<dbReference type="InterPro" id="IPR001173">
    <property type="entry name" value="Glyco_trans_2-like"/>
</dbReference>
<organism evidence="2 3">
    <name type="scientific">Flavobacterium nitrogenifigens</name>
    <dbReference type="NCBI Taxonomy" id="1617283"/>
    <lineage>
        <taxon>Bacteria</taxon>
        <taxon>Pseudomonadati</taxon>
        <taxon>Bacteroidota</taxon>
        <taxon>Flavobacteriia</taxon>
        <taxon>Flavobacteriales</taxon>
        <taxon>Flavobacteriaceae</taxon>
        <taxon>Flavobacterium</taxon>
    </lineage>
</organism>
<dbReference type="InterPro" id="IPR029044">
    <property type="entry name" value="Nucleotide-diphossugar_trans"/>
</dbReference>
<protein>
    <recommendedName>
        <fullName evidence="1">Glycosyltransferase 2-like domain-containing protein</fullName>
    </recommendedName>
</protein>
<evidence type="ECO:0000313" key="3">
    <source>
        <dbReference type="Proteomes" id="UP000319267"/>
    </source>
</evidence>
<dbReference type="OrthoDB" id="9771846at2"/>
<proteinExistence type="predicted"/>
<name>A0A521EDI9_9FLAO</name>
<dbReference type="Gene3D" id="3.90.550.10">
    <property type="entry name" value="Spore Coat Polysaccharide Biosynthesis Protein SpsA, Chain A"/>
    <property type="match status" value="1"/>
</dbReference>
<gene>
    <name evidence="2" type="ORF">SAMN06265220_104130</name>
</gene>
<dbReference type="Pfam" id="PF00535">
    <property type="entry name" value="Glycos_transf_2"/>
    <property type="match status" value="1"/>
</dbReference>
<reference evidence="2 3" key="1">
    <citation type="submission" date="2017-05" db="EMBL/GenBank/DDBJ databases">
        <authorList>
            <person name="Varghese N."/>
            <person name="Submissions S."/>
        </authorList>
    </citation>
    <scope>NUCLEOTIDE SEQUENCE [LARGE SCALE GENOMIC DNA]</scope>
    <source>
        <strain evidence="2 3">DSM 29982</strain>
    </source>
</reference>
<dbReference type="RefSeq" id="WP_111379800.1">
    <property type="nucleotide sequence ID" value="NZ_CP043612.1"/>
</dbReference>
<keyword evidence="3" id="KW-1185">Reference proteome</keyword>
<sequence length="272" mass="31799">MSAKITCCIVLYRNDKNVLQKAINSCLNTELDIKMYLIDNSPTDELSKLVEDSRIEYFHNPSNPGFGASHNIAIKKAIDQHSDYHFIVNPDIYFTDDVIGSMIEYIKTDMAIGMMMPQILNEDGSIQNLPKLLPSPFSILWRKVKKPNNAYNAFINKYELREVPKDLIYNTPILSGCFTLVSLKAVNEVGMYDDNFFMYFEDWDLSRRIHKYYKTIYFPKVSVIHEYESGANKSKRLFKIFINSAITYFNKWGWFFDSERKEINDKTLSQFN</sequence>
<dbReference type="PANTHER" id="PTHR43179:SF10">
    <property type="entry name" value="GLYCOSYL TRANSFERASE"/>
    <property type="match status" value="1"/>
</dbReference>
<feature type="domain" description="Glycosyltransferase 2-like" evidence="1">
    <location>
        <begin position="8"/>
        <end position="186"/>
    </location>
</feature>
<dbReference type="Proteomes" id="UP000319267">
    <property type="component" value="Unassembled WGS sequence"/>
</dbReference>